<dbReference type="PANTHER" id="PTHR13992">
    <property type="entry name" value="NUCLEAR RECEPTOR CO-REPRESSOR RELATED NCOR"/>
    <property type="match status" value="1"/>
</dbReference>
<organism evidence="9 10">
    <name type="scientific">Protopolystoma xenopodis</name>
    <dbReference type="NCBI Taxonomy" id="117903"/>
    <lineage>
        <taxon>Eukaryota</taxon>
        <taxon>Metazoa</taxon>
        <taxon>Spiralia</taxon>
        <taxon>Lophotrochozoa</taxon>
        <taxon>Platyhelminthes</taxon>
        <taxon>Monogenea</taxon>
        <taxon>Polyopisthocotylea</taxon>
        <taxon>Polystomatidea</taxon>
        <taxon>Polystomatidae</taxon>
        <taxon>Protopolystoma</taxon>
    </lineage>
</organism>
<dbReference type="Gene3D" id="1.10.10.60">
    <property type="entry name" value="Homeodomain-like"/>
    <property type="match status" value="1"/>
</dbReference>
<dbReference type="GO" id="GO:0000785">
    <property type="term" value="C:chromatin"/>
    <property type="evidence" value="ECO:0007669"/>
    <property type="project" value="TreeGrafter"/>
</dbReference>
<dbReference type="PROSITE" id="PS51293">
    <property type="entry name" value="SANT"/>
    <property type="match status" value="1"/>
</dbReference>
<dbReference type="SMART" id="SM00717">
    <property type="entry name" value="SANT"/>
    <property type="match status" value="1"/>
</dbReference>
<feature type="compositionally biased region" description="Low complexity" evidence="7">
    <location>
        <begin position="232"/>
        <end position="241"/>
    </location>
</feature>
<dbReference type="FunFam" id="1.10.10.60:FF:000012">
    <property type="entry name" value="Metastasis-associated 1 family, member 3"/>
    <property type="match status" value="1"/>
</dbReference>
<dbReference type="OrthoDB" id="10258692at2759"/>
<keyword evidence="10" id="KW-1185">Reference proteome</keyword>
<keyword evidence="6" id="KW-0539">Nucleus</keyword>
<reference evidence="9" key="1">
    <citation type="submission" date="2018-11" db="EMBL/GenBank/DDBJ databases">
        <authorList>
            <consortium name="Pathogen Informatics"/>
        </authorList>
    </citation>
    <scope>NUCLEOTIDE SEQUENCE</scope>
</reference>
<feature type="region of interest" description="Disordered" evidence="7">
    <location>
        <begin position="333"/>
        <end position="373"/>
    </location>
</feature>
<keyword evidence="5" id="KW-0238">DNA-binding</keyword>
<evidence type="ECO:0000256" key="3">
    <source>
        <dbReference type="ARBA" id="ARBA00022771"/>
    </source>
</evidence>
<evidence type="ECO:0000256" key="4">
    <source>
        <dbReference type="ARBA" id="ARBA00022833"/>
    </source>
</evidence>
<name>A0A3S4ZXJ4_9PLAT</name>
<protein>
    <recommendedName>
        <fullName evidence="8">SANT domain-containing protein</fullName>
    </recommendedName>
</protein>
<keyword evidence="2" id="KW-0479">Metal-binding</keyword>
<dbReference type="InterPro" id="IPR017884">
    <property type="entry name" value="SANT_dom"/>
</dbReference>
<feature type="compositionally biased region" description="Polar residues" evidence="7">
    <location>
        <begin position="150"/>
        <end position="177"/>
    </location>
</feature>
<feature type="non-terminal residue" evidence="9">
    <location>
        <position position="1"/>
    </location>
</feature>
<feature type="compositionally biased region" description="Low complexity" evidence="7">
    <location>
        <begin position="267"/>
        <end position="305"/>
    </location>
</feature>
<comment type="similarity">
    <text evidence="1">Belongs to the N-CoR nuclear receptor corepressors family.</text>
</comment>
<gene>
    <name evidence="9" type="ORF">PXEA_LOCUS3038</name>
</gene>
<dbReference type="InterPro" id="IPR009057">
    <property type="entry name" value="Homeodomain-like_sf"/>
</dbReference>
<feature type="domain" description="SANT" evidence="8">
    <location>
        <begin position="37"/>
        <end position="88"/>
    </location>
</feature>
<evidence type="ECO:0000259" key="8">
    <source>
        <dbReference type="PROSITE" id="PS51293"/>
    </source>
</evidence>
<evidence type="ECO:0000256" key="6">
    <source>
        <dbReference type="ARBA" id="ARBA00023242"/>
    </source>
</evidence>
<sequence length="403" mass="42337">EYAIDPPVSLAPWQRKYHFICESGLVIDPRAQHAEAQDMSKWSDDERNIFRERFMITPKNFTSIASYMERKSVADCIHYYYMSKKALGYKNMVKRHNARRKRAAQTERSGGGGGSGSGTGSGASGINGSSHGSHGAPATAGGGGNHAHTQSHSPTNGCTSSTDQSASSHQDGQTSPSIADKHEANYPDALNHPPDKKEVTSINSTTNSFISTSTTTTSGSGRGRAGRGRGIGSNASATTSVSTATTAATMISNIVITSSGLCSSPRSGNTITTTNSSNENSSSNGSIFTSATSMSSSLPSIISGTQANGEKRAGSIDLANGRQNVRQHGHYPHNIQQQHSRPPSAHQTTEDAIPLSRPTRNTGAPCASSHSHDPLISEAIGDLPADTSRNFASNNTEGIMLNC</sequence>
<keyword evidence="3" id="KW-0863">Zinc-finger</keyword>
<dbReference type="EMBL" id="CAAALY010006744">
    <property type="protein sequence ID" value="VEL09598.1"/>
    <property type="molecule type" value="Genomic_DNA"/>
</dbReference>
<dbReference type="GO" id="GO:0005654">
    <property type="term" value="C:nucleoplasm"/>
    <property type="evidence" value="ECO:0007669"/>
    <property type="project" value="UniProtKB-ARBA"/>
</dbReference>
<evidence type="ECO:0000313" key="9">
    <source>
        <dbReference type="EMBL" id="VEL09598.1"/>
    </source>
</evidence>
<dbReference type="SUPFAM" id="SSF46689">
    <property type="entry name" value="Homeodomain-like"/>
    <property type="match status" value="1"/>
</dbReference>
<feature type="compositionally biased region" description="Polar residues" evidence="7">
    <location>
        <begin position="334"/>
        <end position="347"/>
    </location>
</feature>
<dbReference type="InterPro" id="IPR001005">
    <property type="entry name" value="SANT/Myb"/>
</dbReference>
<dbReference type="PANTHER" id="PTHR13992:SF39">
    <property type="entry name" value="SMRTER, ISOFORM G"/>
    <property type="match status" value="1"/>
</dbReference>
<evidence type="ECO:0000256" key="2">
    <source>
        <dbReference type="ARBA" id="ARBA00022723"/>
    </source>
</evidence>
<proteinExistence type="inferred from homology"/>
<dbReference type="InterPro" id="IPR051571">
    <property type="entry name" value="N-CoR_corepressor"/>
</dbReference>
<evidence type="ECO:0000256" key="7">
    <source>
        <dbReference type="SAM" id="MobiDB-lite"/>
    </source>
</evidence>
<feature type="region of interest" description="Disordered" evidence="7">
    <location>
        <begin position="95"/>
        <end position="241"/>
    </location>
</feature>
<evidence type="ECO:0000256" key="5">
    <source>
        <dbReference type="ARBA" id="ARBA00023125"/>
    </source>
</evidence>
<keyword evidence="4" id="KW-0862">Zinc</keyword>
<evidence type="ECO:0000313" key="10">
    <source>
        <dbReference type="Proteomes" id="UP000784294"/>
    </source>
</evidence>
<feature type="compositionally biased region" description="Low complexity" evidence="7">
    <location>
        <begin position="200"/>
        <end position="219"/>
    </location>
</feature>
<dbReference type="GO" id="GO:0032991">
    <property type="term" value="C:protein-containing complex"/>
    <property type="evidence" value="ECO:0007669"/>
    <property type="project" value="UniProtKB-ARBA"/>
</dbReference>
<dbReference type="Proteomes" id="UP000784294">
    <property type="component" value="Unassembled WGS sequence"/>
</dbReference>
<feature type="compositionally biased region" description="Gly residues" evidence="7">
    <location>
        <begin position="220"/>
        <end position="231"/>
    </location>
</feature>
<dbReference type="GO" id="GO:0003677">
    <property type="term" value="F:DNA binding"/>
    <property type="evidence" value="ECO:0007669"/>
    <property type="project" value="UniProtKB-KW"/>
</dbReference>
<dbReference type="GO" id="GO:0008270">
    <property type="term" value="F:zinc ion binding"/>
    <property type="evidence" value="ECO:0007669"/>
    <property type="project" value="UniProtKB-KW"/>
</dbReference>
<accession>A0A3S4ZXJ4</accession>
<dbReference type="AlphaFoldDB" id="A0A3S4ZXJ4"/>
<dbReference type="GO" id="GO:0006357">
    <property type="term" value="P:regulation of transcription by RNA polymerase II"/>
    <property type="evidence" value="ECO:0007669"/>
    <property type="project" value="TreeGrafter"/>
</dbReference>
<comment type="caution">
    <text evidence="9">The sequence shown here is derived from an EMBL/GenBank/DDBJ whole genome shotgun (WGS) entry which is preliminary data.</text>
</comment>
<feature type="compositionally biased region" description="Gly residues" evidence="7">
    <location>
        <begin position="109"/>
        <end position="125"/>
    </location>
</feature>
<feature type="region of interest" description="Disordered" evidence="7">
    <location>
        <begin position="259"/>
        <end position="311"/>
    </location>
</feature>
<evidence type="ECO:0000256" key="1">
    <source>
        <dbReference type="ARBA" id="ARBA00010097"/>
    </source>
</evidence>
<feature type="compositionally biased region" description="Low complexity" evidence="7">
    <location>
        <begin position="126"/>
        <end position="139"/>
    </location>
</feature>